<dbReference type="GO" id="GO:0042644">
    <property type="term" value="C:chloroplast nucleoid"/>
    <property type="evidence" value="ECO:0007669"/>
    <property type="project" value="UniProtKB-ARBA"/>
</dbReference>
<comment type="caution">
    <text evidence="11">The sequence shown here is derived from an EMBL/GenBank/DDBJ whole genome shotgun (WGS) entry which is preliminary data.</text>
</comment>
<dbReference type="InterPro" id="IPR002173">
    <property type="entry name" value="Carboh/pur_kinase_PfkB_CS"/>
</dbReference>
<evidence type="ECO:0000256" key="3">
    <source>
        <dbReference type="ARBA" id="ARBA00022528"/>
    </source>
</evidence>
<keyword evidence="12" id="KW-1185">Reference proteome</keyword>
<sequence length="548" mass="61905">MSFLTVSYLQSPFSSVLLPQNPVTIGVIRNRRGPKVEVSLTRLCDCKLCFFKAGSGLRKFRGIESIRAAINGDNGAPEAPKSTRRGRKKGTSVSTSATVPTRKRSRTKKQVVDNGAAAEAKGAKEEAKNETAILTEEEEEDAYDDGVDSHDYPPLICCFGAAQKEFVPTVRVSEQQMHPDIYSQWKMLQWKPPEFVRAPGGPPSNVAISHVRLGGRAAFMGKVGKDDFGDELVYTMNKEKVQTRAVKFDPKVKTAASYMKLRLEDGKMRAETVRKCAEDSLLSSEVNLAVLKEARIFHFNSEVLTSPSMQSALFRAIRASKKFGGLIFFDLNLPLQLWRSRDETREVIQQAWNQANIIEVSREELEFLLDEDYYEKRRNYRPQYYAESFEQTKNRRDCYHYTREEIAPLWHDGMKFLFVTDGTLRIHYYAPSFDGVVIGTEDVLITPFTCDRTGSGDAVVAGILRKLTTCPEMFEDQDVLQRQLRFAIAAGIISQWTIGAVRSFPTESATQNLKEQSIRTQKEPPPVFCHQTIMELIYALPCRQGQQG</sequence>
<name>A0A9Q0KJF3_9MAGN</name>
<dbReference type="InterPro" id="IPR050306">
    <property type="entry name" value="PfkB_Carbo_kinase"/>
</dbReference>
<dbReference type="Pfam" id="PF00294">
    <property type="entry name" value="PfkB"/>
    <property type="match status" value="1"/>
</dbReference>
<dbReference type="InterPro" id="IPR029056">
    <property type="entry name" value="Ribokinase-like"/>
</dbReference>
<dbReference type="Proteomes" id="UP001141806">
    <property type="component" value="Unassembled WGS sequence"/>
</dbReference>
<dbReference type="AlphaFoldDB" id="A0A9Q0KJF3"/>
<dbReference type="GO" id="GO:0016301">
    <property type="term" value="F:kinase activity"/>
    <property type="evidence" value="ECO:0007669"/>
    <property type="project" value="UniProtKB-KW"/>
</dbReference>
<evidence type="ECO:0000313" key="12">
    <source>
        <dbReference type="Proteomes" id="UP001141806"/>
    </source>
</evidence>
<keyword evidence="3" id="KW-0150">Chloroplast</keyword>
<feature type="domain" description="Carbohydrate kinase PfkB" evidence="10">
    <location>
        <begin position="182"/>
        <end position="501"/>
    </location>
</feature>
<comment type="subcellular location">
    <subcellularLocation>
        <location evidence="1">Plastid</location>
        <location evidence="1">Chloroplast</location>
    </subcellularLocation>
</comment>
<evidence type="ECO:0000256" key="4">
    <source>
        <dbReference type="ARBA" id="ARBA00022640"/>
    </source>
</evidence>
<dbReference type="GO" id="GO:0042793">
    <property type="term" value="P:plastid transcription"/>
    <property type="evidence" value="ECO:0007669"/>
    <property type="project" value="TreeGrafter"/>
</dbReference>
<evidence type="ECO:0000313" key="11">
    <source>
        <dbReference type="EMBL" id="KAJ4971692.1"/>
    </source>
</evidence>
<accession>A0A9Q0KJF3</accession>
<keyword evidence="7" id="KW-0809">Transit peptide</keyword>
<dbReference type="SUPFAM" id="SSF53613">
    <property type="entry name" value="Ribokinase-like"/>
    <property type="match status" value="1"/>
</dbReference>
<keyword evidence="6" id="KW-0418">Kinase</keyword>
<evidence type="ECO:0000256" key="8">
    <source>
        <dbReference type="ARBA" id="ARBA00058434"/>
    </source>
</evidence>
<evidence type="ECO:0000256" key="9">
    <source>
        <dbReference type="SAM" id="MobiDB-lite"/>
    </source>
</evidence>
<dbReference type="PANTHER" id="PTHR43085">
    <property type="entry name" value="HEXOKINASE FAMILY MEMBER"/>
    <property type="match status" value="1"/>
</dbReference>
<evidence type="ECO:0000256" key="2">
    <source>
        <dbReference type="ARBA" id="ARBA00010688"/>
    </source>
</evidence>
<feature type="region of interest" description="Disordered" evidence="9">
    <location>
        <begin position="71"/>
        <end position="146"/>
    </location>
</feature>
<evidence type="ECO:0000256" key="1">
    <source>
        <dbReference type="ARBA" id="ARBA00004229"/>
    </source>
</evidence>
<dbReference type="CDD" id="cd01167">
    <property type="entry name" value="bac_FRK"/>
    <property type="match status" value="1"/>
</dbReference>
<dbReference type="GO" id="GO:0009658">
    <property type="term" value="P:chloroplast organization"/>
    <property type="evidence" value="ECO:0007669"/>
    <property type="project" value="UniProtKB-ARBA"/>
</dbReference>
<dbReference type="InterPro" id="IPR011611">
    <property type="entry name" value="PfkB_dom"/>
</dbReference>
<keyword evidence="5" id="KW-0808">Transferase</keyword>
<gene>
    <name evidence="11" type="ORF">NE237_004791</name>
</gene>
<reference evidence="11" key="1">
    <citation type="journal article" date="2023" name="Plant J.">
        <title>The genome of the king protea, Protea cynaroides.</title>
        <authorList>
            <person name="Chang J."/>
            <person name="Duong T.A."/>
            <person name="Schoeman C."/>
            <person name="Ma X."/>
            <person name="Roodt D."/>
            <person name="Barker N."/>
            <person name="Li Z."/>
            <person name="Van de Peer Y."/>
            <person name="Mizrachi E."/>
        </authorList>
    </citation>
    <scope>NUCLEOTIDE SEQUENCE</scope>
    <source>
        <tissue evidence="11">Young leaves</tissue>
    </source>
</reference>
<feature type="compositionally biased region" description="Acidic residues" evidence="9">
    <location>
        <begin position="135"/>
        <end position="146"/>
    </location>
</feature>
<evidence type="ECO:0000256" key="5">
    <source>
        <dbReference type="ARBA" id="ARBA00022679"/>
    </source>
</evidence>
<comment type="similarity">
    <text evidence="2">Belongs to the carbohydrate kinase PfkB family.</text>
</comment>
<organism evidence="11 12">
    <name type="scientific">Protea cynaroides</name>
    <dbReference type="NCBI Taxonomy" id="273540"/>
    <lineage>
        <taxon>Eukaryota</taxon>
        <taxon>Viridiplantae</taxon>
        <taxon>Streptophyta</taxon>
        <taxon>Embryophyta</taxon>
        <taxon>Tracheophyta</taxon>
        <taxon>Spermatophyta</taxon>
        <taxon>Magnoliopsida</taxon>
        <taxon>Proteales</taxon>
        <taxon>Proteaceae</taxon>
        <taxon>Protea</taxon>
    </lineage>
</organism>
<evidence type="ECO:0000259" key="10">
    <source>
        <dbReference type="Pfam" id="PF00294"/>
    </source>
</evidence>
<dbReference type="Gene3D" id="3.40.1190.20">
    <property type="match status" value="1"/>
</dbReference>
<keyword evidence="4" id="KW-0934">Plastid</keyword>
<dbReference type="PANTHER" id="PTHR43085:SF10">
    <property type="entry name" value="FRUCTOKINASE-LIKE 1, CHLOROPLASTIC"/>
    <property type="match status" value="1"/>
</dbReference>
<evidence type="ECO:0000256" key="7">
    <source>
        <dbReference type="ARBA" id="ARBA00022946"/>
    </source>
</evidence>
<dbReference type="PROSITE" id="PS00583">
    <property type="entry name" value="PFKB_KINASES_1"/>
    <property type="match status" value="1"/>
</dbReference>
<dbReference type="OrthoDB" id="415590at2759"/>
<evidence type="ECO:0000256" key="6">
    <source>
        <dbReference type="ARBA" id="ARBA00022777"/>
    </source>
</evidence>
<protein>
    <recommendedName>
        <fullName evidence="10">Carbohydrate kinase PfkB domain-containing protein</fullName>
    </recommendedName>
</protein>
<dbReference type="FunFam" id="3.40.1190.20:FF:000021">
    <property type="entry name" value="Fructokinase-like 2, chloroplastic"/>
    <property type="match status" value="1"/>
</dbReference>
<proteinExistence type="inferred from homology"/>
<dbReference type="EMBL" id="JAMYWD010000005">
    <property type="protein sequence ID" value="KAJ4971692.1"/>
    <property type="molecule type" value="Genomic_DNA"/>
</dbReference>
<comment type="function">
    <text evidence="8">Required for proper chloroplast development, most likely through regulating plastid-encoded polymerase (PEP) dependent chloroplast transcription. Acts as a component of the transcriptionally active plastid chromosome that is required for plastid gene expression.</text>
</comment>